<comment type="caution">
    <text evidence="1">The sequence shown here is derived from an EMBL/GenBank/DDBJ whole genome shotgun (WGS) entry which is preliminary data.</text>
</comment>
<dbReference type="Proteomes" id="UP001381693">
    <property type="component" value="Unassembled WGS sequence"/>
</dbReference>
<organism evidence="1 2">
    <name type="scientific">Halocaridina rubra</name>
    <name type="common">Hawaiian red shrimp</name>
    <dbReference type="NCBI Taxonomy" id="373956"/>
    <lineage>
        <taxon>Eukaryota</taxon>
        <taxon>Metazoa</taxon>
        <taxon>Ecdysozoa</taxon>
        <taxon>Arthropoda</taxon>
        <taxon>Crustacea</taxon>
        <taxon>Multicrustacea</taxon>
        <taxon>Malacostraca</taxon>
        <taxon>Eumalacostraca</taxon>
        <taxon>Eucarida</taxon>
        <taxon>Decapoda</taxon>
        <taxon>Pleocyemata</taxon>
        <taxon>Caridea</taxon>
        <taxon>Atyoidea</taxon>
        <taxon>Atyidae</taxon>
        <taxon>Halocaridina</taxon>
    </lineage>
</organism>
<evidence type="ECO:0000313" key="2">
    <source>
        <dbReference type="Proteomes" id="UP001381693"/>
    </source>
</evidence>
<gene>
    <name evidence="1" type="ORF">SK128_006746</name>
</gene>
<dbReference type="AlphaFoldDB" id="A0AAN8X293"/>
<reference evidence="1 2" key="1">
    <citation type="submission" date="2023-11" db="EMBL/GenBank/DDBJ databases">
        <title>Halocaridina rubra genome assembly.</title>
        <authorList>
            <person name="Smith C."/>
        </authorList>
    </citation>
    <scope>NUCLEOTIDE SEQUENCE [LARGE SCALE GENOMIC DNA]</scope>
    <source>
        <strain evidence="1">EP-1</strain>
        <tissue evidence="1">Whole</tissue>
    </source>
</reference>
<proteinExistence type="predicted"/>
<name>A0AAN8X293_HALRR</name>
<sequence>MPNRNVLTNAEIEKIRCAVESSDGIQSRAYSRDDGKALHCSVPLWVRPHLTRFAWKVDGSRMPSESAARTNTQYITRVPYLMRLHPRPFDMNLS</sequence>
<protein>
    <submittedName>
        <fullName evidence="1">Uncharacterized protein</fullName>
    </submittedName>
</protein>
<dbReference type="EMBL" id="JAXCGZ010015249">
    <property type="protein sequence ID" value="KAK7070744.1"/>
    <property type="molecule type" value="Genomic_DNA"/>
</dbReference>
<keyword evidence="2" id="KW-1185">Reference proteome</keyword>
<evidence type="ECO:0000313" key="1">
    <source>
        <dbReference type="EMBL" id="KAK7070744.1"/>
    </source>
</evidence>
<accession>A0AAN8X293</accession>